<evidence type="ECO:0000313" key="3">
    <source>
        <dbReference type="Proteomes" id="UP000273675"/>
    </source>
</evidence>
<comment type="caution">
    <text evidence="2">The sequence shown here is derived from an EMBL/GenBank/DDBJ whole genome shotgun (WGS) entry which is preliminary data.</text>
</comment>
<proteinExistence type="predicted"/>
<gene>
    <name evidence="2" type="ORF">C7435_0029</name>
</gene>
<feature type="transmembrane region" description="Helical" evidence="1">
    <location>
        <begin position="226"/>
        <end position="248"/>
    </location>
</feature>
<reference evidence="2 3" key="1">
    <citation type="submission" date="2018-10" db="EMBL/GenBank/DDBJ databases">
        <title>Genomic Encyclopedia of Type Strains, Phase IV (KMG-IV): sequencing the most valuable type-strain genomes for metagenomic binning, comparative biology and taxonomic classification.</title>
        <authorList>
            <person name="Goeker M."/>
        </authorList>
    </citation>
    <scope>NUCLEOTIDE SEQUENCE [LARGE SCALE GENOMIC DNA]</scope>
    <source>
        <strain evidence="2 3">DSM 4734</strain>
    </source>
</reference>
<dbReference type="RefSeq" id="WP_121209574.1">
    <property type="nucleotide sequence ID" value="NZ_RBIM01000001.1"/>
</dbReference>
<keyword evidence="1" id="KW-1133">Transmembrane helix</keyword>
<dbReference type="SUPFAM" id="SSF53955">
    <property type="entry name" value="Lysozyme-like"/>
    <property type="match status" value="1"/>
</dbReference>
<dbReference type="Proteomes" id="UP000273675">
    <property type="component" value="Unassembled WGS sequence"/>
</dbReference>
<accession>A0A495DKX5</accession>
<evidence type="ECO:0000313" key="2">
    <source>
        <dbReference type="EMBL" id="RKR03593.1"/>
    </source>
</evidence>
<organism evidence="2 3">
    <name type="scientific">Maricaulis maris</name>
    <dbReference type="NCBI Taxonomy" id="74318"/>
    <lineage>
        <taxon>Bacteria</taxon>
        <taxon>Pseudomonadati</taxon>
        <taxon>Pseudomonadota</taxon>
        <taxon>Alphaproteobacteria</taxon>
        <taxon>Maricaulales</taxon>
        <taxon>Maricaulaceae</taxon>
        <taxon>Maricaulis</taxon>
    </lineage>
</organism>
<name>A0A495DKX5_9PROT</name>
<dbReference type="OrthoDB" id="7851400at2"/>
<keyword evidence="1" id="KW-0812">Transmembrane</keyword>
<dbReference type="InterPro" id="IPR023346">
    <property type="entry name" value="Lysozyme-like_dom_sf"/>
</dbReference>
<sequence>MSEIFTLYRPLLDLIGRSEGTDRREGYNETLGYGRYTSGDRFLCGMTLDEIDNLQTSMLGHPDNKWQSSALGRYQIVRTTLRALRRDHGLNGSDLFDNFMQDRLAVQLLIGRGMDRFLAKTLSENDFVNALAREWASLPTMAGVGYYGGQNAHVSVDDVRAALAECRRRFGAGAFAEGSPPVEPVETKGDVAVAGVVGTVGAAGLVAAGAIAPVSTPTSIADPVQGYGLAFAGIAAGLVLIAIAVLIVRRRRT</sequence>
<dbReference type="Gene3D" id="1.10.530.10">
    <property type="match status" value="1"/>
</dbReference>
<protein>
    <submittedName>
        <fullName evidence="2">Muramidase (Phage lysozyme)</fullName>
    </submittedName>
</protein>
<evidence type="ECO:0000256" key="1">
    <source>
        <dbReference type="SAM" id="Phobius"/>
    </source>
</evidence>
<dbReference type="AlphaFoldDB" id="A0A495DKX5"/>
<keyword evidence="1" id="KW-0472">Membrane</keyword>
<feature type="transmembrane region" description="Helical" evidence="1">
    <location>
        <begin position="191"/>
        <end position="214"/>
    </location>
</feature>
<dbReference type="EMBL" id="RBIM01000001">
    <property type="protein sequence ID" value="RKR03593.1"/>
    <property type="molecule type" value="Genomic_DNA"/>
</dbReference>